<accession>D6W4M7</accession>
<reference evidence="1" key="1">
    <citation type="submission" date="2010-06" db="EMBL/GenBank/DDBJ databases">
        <authorList>
            <person name="Carlson J."/>
            <person name="Booth B."/>
            <person name="Frise E."/>
            <person name="Sandler J."/>
            <person name="Wan K."/>
            <person name="Yu C."/>
            <person name="Celniker S."/>
        </authorList>
    </citation>
    <scope>NUCLEOTIDE SEQUENCE</scope>
</reference>
<proteinExistence type="evidence at transcript level"/>
<protein>
    <submittedName>
        <fullName evidence="1">MIP22442p</fullName>
    </submittedName>
</protein>
<sequence>MKRSGMGHYRIYGIYRNNSTSTSTSSIFFMASHGHRHPQFSRTPHAKSRGAFAFVSHSRHLKDICLSFYAVFGTVFAPTSYNALRDNVVQYLPKLTILIKTFYIFATRKKKKKK</sequence>
<evidence type="ECO:0000313" key="1">
    <source>
        <dbReference type="EMBL" id="ADI32765.1"/>
    </source>
</evidence>
<name>D6W4M7_DROME</name>
<dbReference type="AlphaFoldDB" id="D6W4M7"/>
<feature type="non-terminal residue" evidence="1">
    <location>
        <position position="114"/>
    </location>
</feature>
<dbReference type="EMBL" id="BT124927">
    <property type="protein sequence ID" value="ADI32765.1"/>
    <property type="molecule type" value="mRNA"/>
</dbReference>
<organism evidence="1">
    <name type="scientific">Drosophila melanogaster</name>
    <name type="common">Fruit fly</name>
    <dbReference type="NCBI Taxonomy" id="7227"/>
    <lineage>
        <taxon>Eukaryota</taxon>
        <taxon>Metazoa</taxon>
        <taxon>Ecdysozoa</taxon>
        <taxon>Arthropoda</taxon>
        <taxon>Hexapoda</taxon>
        <taxon>Insecta</taxon>
        <taxon>Pterygota</taxon>
        <taxon>Neoptera</taxon>
        <taxon>Endopterygota</taxon>
        <taxon>Diptera</taxon>
        <taxon>Brachycera</taxon>
        <taxon>Muscomorpha</taxon>
        <taxon>Ephydroidea</taxon>
        <taxon>Drosophilidae</taxon>
        <taxon>Drosophila</taxon>
        <taxon>Sophophora</taxon>
    </lineage>
</organism>